<keyword evidence="3" id="KW-1185">Reference proteome</keyword>
<gene>
    <name evidence="2" type="ORF">EB796_022169</name>
</gene>
<feature type="region of interest" description="Disordered" evidence="1">
    <location>
        <begin position="18"/>
        <end position="52"/>
    </location>
</feature>
<evidence type="ECO:0000313" key="3">
    <source>
        <dbReference type="Proteomes" id="UP000593567"/>
    </source>
</evidence>
<accession>A0A7J7J241</accession>
<evidence type="ECO:0000256" key="1">
    <source>
        <dbReference type="SAM" id="MobiDB-lite"/>
    </source>
</evidence>
<proteinExistence type="predicted"/>
<protein>
    <submittedName>
        <fullName evidence="2">Uncharacterized protein</fullName>
    </submittedName>
</protein>
<organism evidence="2 3">
    <name type="scientific">Bugula neritina</name>
    <name type="common">Brown bryozoan</name>
    <name type="synonym">Sertularia neritina</name>
    <dbReference type="NCBI Taxonomy" id="10212"/>
    <lineage>
        <taxon>Eukaryota</taxon>
        <taxon>Metazoa</taxon>
        <taxon>Spiralia</taxon>
        <taxon>Lophotrochozoa</taxon>
        <taxon>Bryozoa</taxon>
        <taxon>Gymnolaemata</taxon>
        <taxon>Cheilostomatida</taxon>
        <taxon>Flustrina</taxon>
        <taxon>Buguloidea</taxon>
        <taxon>Bugulidae</taxon>
        <taxon>Bugula</taxon>
    </lineage>
</organism>
<dbReference type="EMBL" id="VXIV02003223">
    <property type="protein sequence ID" value="KAF6019518.1"/>
    <property type="molecule type" value="Genomic_DNA"/>
</dbReference>
<feature type="compositionally biased region" description="Basic residues" evidence="1">
    <location>
        <begin position="40"/>
        <end position="52"/>
    </location>
</feature>
<dbReference type="AlphaFoldDB" id="A0A7J7J241"/>
<dbReference type="Proteomes" id="UP000593567">
    <property type="component" value="Unassembled WGS sequence"/>
</dbReference>
<feature type="compositionally biased region" description="Polar residues" evidence="1">
    <location>
        <begin position="29"/>
        <end position="38"/>
    </location>
</feature>
<comment type="caution">
    <text evidence="2">The sequence shown here is derived from an EMBL/GenBank/DDBJ whole genome shotgun (WGS) entry which is preliminary data.</text>
</comment>
<sequence length="350" mass="38012">MMLPCILYFVNVTATEPTPETTLDAGEVNTASPSTQIRQIKPKRSSKSKARVRASGSGGVIEVSDSDSFGVSNTVSLQLHSIVEVGRERPGVGGNLKELKGGRNLINSFAGLNFEFSEVVENDTYPGTKISVSSVTFYTDLRKDFNGTDVFVGRINITVYTFDEDAQLSIGNETFNVSEGSVKTNYIFEGFKFCTSETNETGCAQKNLETGEALEVTLVAYGKKKAKAAKAKRPKENLDTYGLGGTAALRMSKKVEIDGKVLDMAEGYPEYEQRGGKSLLKCRIPMFSSMALYDPIIDLELDGVILDEDDEDDDDDDDSSVGDGDNGAATFQFSVLIGVFAVITKICFHF</sequence>
<evidence type="ECO:0000313" key="2">
    <source>
        <dbReference type="EMBL" id="KAF6019518.1"/>
    </source>
</evidence>
<name>A0A7J7J241_BUGNE</name>
<reference evidence="2" key="1">
    <citation type="submission" date="2020-06" db="EMBL/GenBank/DDBJ databases">
        <title>Draft genome of Bugula neritina, a colonial animal packing powerful symbionts and potential medicines.</title>
        <authorList>
            <person name="Rayko M."/>
        </authorList>
    </citation>
    <scope>NUCLEOTIDE SEQUENCE [LARGE SCALE GENOMIC DNA]</scope>
    <source>
        <strain evidence="2">Kwan_BN1</strain>
    </source>
</reference>
<dbReference type="OrthoDB" id="5977965at2759"/>